<keyword evidence="1" id="KW-0812">Transmembrane</keyword>
<reference evidence="2" key="1">
    <citation type="journal article" date="2013" name="Genetics">
        <title>The draft genome and transcriptome of Panagrellus redivivus are shaped by the harsh demands of a free-living lifestyle.</title>
        <authorList>
            <person name="Srinivasan J."/>
            <person name="Dillman A.R."/>
            <person name="Macchietto M.G."/>
            <person name="Heikkinen L."/>
            <person name="Lakso M."/>
            <person name="Fracchia K.M."/>
            <person name="Antoshechkin I."/>
            <person name="Mortazavi A."/>
            <person name="Wong G."/>
            <person name="Sternberg P.W."/>
        </authorList>
    </citation>
    <scope>NUCLEOTIDE SEQUENCE [LARGE SCALE GENOMIC DNA]</scope>
    <source>
        <strain evidence="2">MT8872</strain>
    </source>
</reference>
<keyword evidence="2" id="KW-1185">Reference proteome</keyword>
<accession>A0A7E4ZS27</accession>
<name>A0A7E4ZS27_PANRE</name>
<dbReference type="Proteomes" id="UP000492821">
    <property type="component" value="Unassembled WGS sequence"/>
</dbReference>
<proteinExistence type="predicted"/>
<evidence type="ECO:0000313" key="2">
    <source>
        <dbReference type="Proteomes" id="UP000492821"/>
    </source>
</evidence>
<feature type="transmembrane region" description="Helical" evidence="1">
    <location>
        <begin position="7"/>
        <end position="25"/>
    </location>
</feature>
<evidence type="ECO:0000256" key="1">
    <source>
        <dbReference type="SAM" id="Phobius"/>
    </source>
</evidence>
<dbReference type="WBParaSite" id="Pan_g14141.t1">
    <property type="protein sequence ID" value="Pan_g14141.t1"/>
    <property type="gene ID" value="Pan_g14141"/>
</dbReference>
<protein>
    <submittedName>
        <fullName evidence="3">Secreted protein</fullName>
    </submittedName>
</protein>
<dbReference type="AlphaFoldDB" id="A0A7E4ZS27"/>
<reference evidence="3" key="2">
    <citation type="submission" date="2020-10" db="UniProtKB">
        <authorList>
            <consortium name="WormBaseParasite"/>
        </authorList>
    </citation>
    <scope>IDENTIFICATION</scope>
</reference>
<organism evidence="2 3">
    <name type="scientific">Panagrellus redivivus</name>
    <name type="common">Microworm</name>
    <dbReference type="NCBI Taxonomy" id="6233"/>
    <lineage>
        <taxon>Eukaryota</taxon>
        <taxon>Metazoa</taxon>
        <taxon>Ecdysozoa</taxon>
        <taxon>Nematoda</taxon>
        <taxon>Chromadorea</taxon>
        <taxon>Rhabditida</taxon>
        <taxon>Tylenchina</taxon>
        <taxon>Panagrolaimomorpha</taxon>
        <taxon>Panagrolaimoidea</taxon>
        <taxon>Panagrolaimidae</taxon>
        <taxon>Panagrellus</taxon>
    </lineage>
</organism>
<keyword evidence="1" id="KW-1133">Transmembrane helix</keyword>
<sequence length="72" mass="8643">MNWDTFCLYLFIISMFCTVLCYYFGAITEIPFICFMQMHIFNWTFCRSAFRINAYNNLQLQLNATAAHDFIE</sequence>
<keyword evidence="1" id="KW-0472">Membrane</keyword>
<evidence type="ECO:0000313" key="3">
    <source>
        <dbReference type="WBParaSite" id="Pan_g14141.t1"/>
    </source>
</evidence>